<dbReference type="InterPro" id="IPR011257">
    <property type="entry name" value="DNA_glycosylase"/>
</dbReference>
<evidence type="ECO:0000256" key="10">
    <source>
        <dbReference type="ARBA" id="ARBA00023004"/>
    </source>
</evidence>
<evidence type="ECO:0000256" key="4">
    <source>
        <dbReference type="ARBA" id="ARBA00012045"/>
    </source>
</evidence>
<dbReference type="SMART" id="SM00478">
    <property type="entry name" value="ENDO3c"/>
    <property type="match status" value="1"/>
</dbReference>
<dbReference type="SMART" id="SM00525">
    <property type="entry name" value="FES"/>
    <property type="match status" value="1"/>
</dbReference>
<dbReference type="PANTHER" id="PTHR42944">
    <property type="entry name" value="ADENINE DNA GLYCOSYLASE"/>
    <property type="match status" value="1"/>
</dbReference>
<keyword evidence="17" id="KW-1185">Reference proteome</keyword>
<feature type="region of interest" description="Disordered" evidence="14">
    <location>
        <begin position="417"/>
        <end position="455"/>
    </location>
</feature>
<feature type="region of interest" description="Disordered" evidence="14">
    <location>
        <begin position="467"/>
        <end position="492"/>
    </location>
</feature>
<reference evidence="16" key="1">
    <citation type="submission" date="2021-06" db="EMBL/GenBank/DDBJ databases">
        <title>Comparative genomics, transcriptomics and evolutionary studies reveal genomic signatures of adaptation to plant cell wall in hemibiotrophic fungi.</title>
        <authorList>
            <consortium name="DOE Joint Genome Institute"/>
            <person name="Baroncelli R."/>
            <person name="Diaz J.F."/>
            <person name="Benocci T."/>
            <person name="Peng M."/>
            <person name="Battaglia E."/>
            <person name="Haridas S."/>
            <person name="Andreopoulos W."/>
            <person name="Labutti K."/>
            <person name="Pangilinan J."/>
            <person name="Floch G.L."/>
            <person name="Makela M.R."/>
            <person name="Henrissat B."/>
            <person name="Grigoriev I.V."/>
            <person name="Crouch J.A."/>
            <person name="De Vries R.P."/>
            <person name="Sukno S.A."/>
            <person name="Thon M.R."/>
        </authorList>
    </citation>
    <scope>NUCLEOTIDE SEQUENCE</scope>
    <source>
        <strain evidence="16">CBS 125086</strain>
    </source>
</reference>
<comment type="catalytic activity">
    <reaction evidence="1">
        <text>Hydrolyzes free adenine bases from 7,8-dihydro-8-oxoguanine:adenine mismatched double-stranded DNA, leaving an apurinic site.</text>
        <dbReference type="EC" id="3.2.2.31"/>
    </reaction>
</comment>
<gene>
    <name evidence="16" type="ORF">LY79DRAFT_639089</name>
</gene>
<keyword evidence="7" id="KW-0479">Metal-binding</keyword>
<evidence type="ECO:0000259" key="15">
    <source>
        <dbReference type="SMART" id="SM00478"/>
    </source>
</evidence>
<dbReference type="AlphaFoldDB" id="A0AAD8PSA3"/>
<dbReference type="InterPro" id="IPR029119">
    <property type="entry name" value="MutY_C"/>
</dbReference>
<protein>
    <recommendedName>
        <fullName evidence="5">Adenine DNA glycosylase</fullName>
        <ecNumber evidence="4">3.2.2.31</ecNumber>
    </recommendedName>
</protein>
<dbReference type="InterPro" id="IPR003265">
    <property type="entry name" value="HhH-GPD_domain"/>
</dbReference>
<dbReference type="CDD" id="cd03431">
    <property type="entry name" value="NUDIX_DNA_Glycosylase_C-MutY"/>
    <property type="match status" value="1"/>
</dbReference>
<evidence type="ECO:0000256" key="2">
    <source>
        <dbReference type="ARBA" id="ARBA00001966"/>
    </source>
</evidence>
<evidence type="ECO:0000313" key="17">
    <source>
        <dbReference type="Proteomes" id="UP001230504"/>
    </source>
</evidence>
<dbReference type="InterPro" id="IPR015797">
    <property type="entry name" value="NUDIX_hydrolase-like_dom_sf"/>
</dbReference>
<feature type="region of interest" description="Disordered" evidence="14">
    <location>
        <begin position="330"/>
        <end position="353"/>
    </location>
</feature>
<dbReference type="GO" id="GO:0051539">
    <property type="term" value="F:4 iron, 4 sulfur cluster binding"/>
    <property type="evidence" value="ECO:0007669"/>
    <property type="project" value="UniProtKB-KW"/>
</dbReference>
<keyword evidence="9" id="KW-0378">Hydrolase</keyword>
<sequence>MIQRGIVRRQSSLAAAKRILAQADDEPDNEPAKAISRTRRAAAKPPPPLPRKDASEADFTPPVDEDGVNETAEPLPKRRKVEKTRKSDTEKLHASLFGSSGQATPDPCPPPARAHAAGYHRPLLLDGRPGRDGRDALLAWFDATSTARGMPWRKAWIDPRRSHPDGAAGLRAALERRAYEVWISEIMLQQTRVAVVIDYWNRWMARWPTIRDLAAAAPEDVLAAWRGLGYYSRATRIHEAAKLVVADPGWAGLMPADTAELEAKVPGVGRYTAGAIAAIVFGRAAPMVDGNVLRVLSRQLGVFGNAKTDKAVIDLLWAAADALVKAVAGDDPQDARVEDEEAPPPTSDRPGRWGQALMELGSTVCTPKPNCGACPVTSTCRAYAEGLLVAAKPTRAAKVEDIEDLCSICEPFEEEAAAAAEEEEQAALSGQDSDAKAPKAVKGGKEAGKGTRSRPVAKQATLSAFFSSSSSKTAKEEQEPASPGRRAADARTLETVAEHARKFPLKVVKKAVREEEALVCAVRRRSDGRFLVHRRPDKGLLAGMWELPSHTLPAAAAAAAASNTASSRKRDAQGYVSGLILGDGDGGERQKARAKDGPRARHVADLGSVPWLFSHIKLTMHVHLFEVDGEGGCVSAHARHRWATAEEVDEESMGTGMRKCWALVKERIEE</sequence>
<dbReference type="GO" id="GO:0005634">
    <property type="term" value="C:nucleus"/>
    <property type="evidence" value="ECO:0007669"/>
    <property type="project" value="TreeGrafter"/>
</dbReference>
<evidence type="ECO:0000256" key="9">
    <source>
        <dbReference type="ARBA" id="ARBA00022801"/>
    </source>
</evidence>
<dbReference type="SUPFAM" id="SSF55811">
    <property type="entry name" value="Nudix"/>
    <property type="match status" value="1"/>
</dbReference>
<proteinExistence type="inferred from homology"/>
<dbReference type="GO" id="GO:0032357">
    <property type="term" value="F:oxidized purine DNA binding"/>
    <property type="evidence" value="ECO:0007669"/>
    <property type="project" value="TreeGrafter"/>
</dbReference>
<dbReference type="GO" id="GO:0000701">
    <property type="term" value="F:purine-specific mismatch base pair DNA N-glycosylase activity"/>
    <property type="evidence" value="ECO:0007669"/>
    <property type="project" value="UniProtKB-EC"/>
</dbReference>
<evidence type="ECO:0000256" key="3">
    <source>
        <dbReference type="ARBA" id="ARBA00008343"/>
    </source>
</evidence>
<evidence type="ECO:0000256" key="7">
    <source>
        <dbReference type="ARBA" id="ARBA00022723"/>
    </source>
</evidence>
<evidence type="ECO:0000256" key="12">
    <source>
        <dbReference type="ARBA" id="ARBA00023204"/>
    </source>
</evidence>
<feature type="compositionally biased region" description="Basic and acidic residues" evidence="14">
    <location>
        <begin position="433"/>
        <end position="449"/>
    </location>
</feature>
<dbReference type="InterPro" id="IPR023170">
    <property type="entry name" value="HhH_base_excis_C"/>
</dbReference>
<organism evidence="16 17">
    <name type="scientific">Colletotrichum navitas</name>
    <dbReference type="NCBI Taxonomy" id="681940"/>
    <lineage>
        <taxon>Eukaryota</taxon>
        <taxon>Fungi</taxon>
        <taxon>Dikarya</taxon>
        <taxon>Ascomycota</taxon>
        <taxon>Pezizomycotina</taxon>
        <taxon>Sordariomycetes</taxon>
        <taxon>Hypocreomycetidae</taxon>
        <taxon>Glomerellales</taxon>
        <taxon>Glomerellaceae</taxon>
        <taxon>Colletotrichum</taxon>
        <taxon>Colletotrichum graminicola species complex</taxon>
    </lineage>
</organism>
<comment type="cofactor">
    <cofactor evidence="2">
        <name>[4Fe-4S] cluster</name>
        <dbReference type="ChEBI" id="CHEBI:49883"/>
    </cofactor>
</comment>
<dbReference type="Gene3D" id="1.10.1670.10">
    <property type="entry name" value="Helix-hairpin-Helix base-excision DNA repair enzymes (C-terminal)"/>
    <property type="match status" value="1"/>
</dbReference>
<feature type="domain" description="HhH-GPD" evidence="15">
    <location>
        <begin position="187"/>
        <end position="329"/>
    </location>
</feature>
<comment type="similarity">
    <text evidence="3">Belongs to the Nth/MutY family.</text>
</comment>
<dbReference type="GO" id="GO:0035485">
    <property type="term" value="F:adenine/guanine mispair binding"/>
    <property type="evidence" value="ECO:0007669"/>
    <property type="project" value="TreeGrafter"/>
</dbReference>
<dbReference type="FunFam" id="1.10.340.30:FF:000002">
    <property type="entry name" value="Adenine DNA glycosylase"/>
    <property type="match status" value="1"/>
</dbReference>
<name>A0AAD8PSA3_9PEZI</name>
<dbReference type="Pfam" id="PF00730">
    <property type="entry name" value="HhH-GPD"/>
    <property type="match status" value="1"/>
</dbReference>
<feature type="compositionally biased region" description="Basic and acidic residues" evidence="14">
    <location>
        <begin position="84"/>
        <end position="93"/>
    </location>
</feature>
<dbReference type="InterPro" id="IPR000445">
    <property type="entry name" value="HhH_motif"/>
</dbReference>
<dbReference type="RefSeq" id="XP_060410315.1">
    <property type="nucleotide sequence ID" value="XM_060562313.1"/>
</dbReference>
<evidence type="ECO:0000256" key="13">
    <source>
        <dbReference type="ARBA" id="ARBA00023295"/>
    </source>
</evidence>
<dbReference type="GeneID" id="85446553"/>
<dbReference type="Gene3D" id="3.90.79.10">
    <property type="entry name" value="Nucleoside Triphosphate Pyrophosphohydrolase"/>
    <property type="match status" value="1"/>
</dbReference>
<evidence type="ECO:0000256" key="14">
    <source>
        <dbReference type="SAM" id="MobiDB-lite"/>
    </source>
</evidence>
<dbReference type="EMBL" id="JAHLJV010000070">
    <property type="protein sequence ID" value="KAK1579164.1"/>
    <property type="molecule type" value="Genomic_DNA"/>
</dbReference>
<evidence type="ECO:0000256" key="1">
    <source>
        <dbReference type="ARBA" id="ARBA00000843"/>
    </source>
</evidence>
<dbReference type="InterPro" id="IPR003651">
    <property type="entry name" value="Endonuclease3_FeS-loop_motif"/>
</dbReference>
<dbReference type="Pfam" id="PF14815">
    <property type="entry name" value="NUDIX_4"/>
    <property type="match status" value="1"/>
</dbReference>
<dbReference type="Gene3D" id="1.10.340.30">
    <property type="entry name" value="Hypothetical protein, domain 2"/>
    <property type="match status" value="1"/>
</dbReference>
<dbReference type="GO" id="GO:0046872">
    <property type="term" value="F:metal ion binding"/>
    <property type="evidence" value="ECO:0007669"/>
    <property type="project" value="UniProtKB-KW"/>
</dbReference>
<dbReference type="Proteomes" id="UP001230504">
    <property type="component" value="Unassembled WGS sequence"/>
</dbReference>
<dbReference type="CDD" id="cd00056">
    <property type="entry name" value="ENDO3c"/>
    <property type="match status" value="1"/>
</dbReference>
<dbReference type="InterPro" id="IPR044298">
    <property type="entry name" value="MIG/MutY"/>
</dbReference>
<dbReference type="PANTHER" id="PTHR42944:SF1">
    <property type="entry name" value="ADENINE DNA GLYCOSYLASE"/>
    <property type="match status" value="1"/>
</dbReference>
<dbReference type="GO" id="GO:0006285">
    <property type="term" value="P:base-excision repair, AP site formation"/>
    <property type="evidence" value="ECO:0007669"/>
    <property type="project" value="UniProtKB-ARBA"/>
</dbReference>
<dbReference type="SUPFAM" id="SSF48150">
    <property type="entry name" value="DNA-glycosylase"/>
    <property type="match status" value="1"/>
</dbReference>
<evidence type="ECO:0000313" key="16">
    <source>
        <dbReference type="EMBL" id="KAK1579164.1"/>
    </source>
</evidence>
<keyword evidence="12" id="KW-0234">DNA repair</keyword>
<evidence type="ECO:0000256" key="8">
    <source>
        <dbReference type="ARBA" id="ARBA00022763"/>
    </source>
</evidence>
<comment type="caution">
    <text evidence="16">The sequence shown here is derived from an EMBL/GenBank/DDBJ whole genome shotgun (WGS) entry which is preliminary data.</text>
</comment>
<evidence type="ECO:0000256" key="6">
    <source>
        <dbReference type="ARBA" id="ARBA00022485"/>
    </source>
</evidence>
<dbReference type="GO" id="GO:0006298">
    <property type="term" value="P:mismatch repair"/>
    <property type="evidence" value="ECO:0007669"/>
    <property type="project" value="TreeGrafter"/>
</dbReference>
<keyword evidence="10" id="KW-0408">Iron</keyword>
<dbReference type="EC" id="3.2.2.31" evidence="4"/>
<keyword evidence="8" id="KW-0227">DNA damage</keyword>
<evidence type="ECO:0000256" key="5">
    <source>
        <dbReference type="ARBA" id="ARBA00022023"/>
    </source>
</evidence>
<dbReference type="GO" id="GO:0034039">
    <property type="term" value="F:8-oxo-7,8-dihydroguanine DNA N-glycosylase activity"/>
    <property type="evidence" value="ECO:0007669"/>
    <property type="project" value="TreeGrafter"/>
</dbReference>
<feature type="region of interest" description="Disordered" evidence="14">
    <location>
        <begin position="18"/>
        <end position="114"/>
    </location>
</feature>
<evidence type="ECO:0000256" key="11">
    <source>
        <dbReference type="ARBA" id="ARBA00023014"/>
    </source>
</evidence>
<accession>A0AAD8PSA3</accession>
<keyword evidence="6" id="KW-0004">4Fe-4S</keyword>
<keyword evidence="13" id="KW-0326">Glycosidase</keyword>
<keyword evidence="11" id="KW-0411">Iron-sulfur</keyword>
<dbReference type="Pfam" id="PF00633">
    <property type="entry name" value="HHH"/>
    <property type="match status" value="1"/>
</dbReference>